<evidence type="ECO:0000259" key="12">
    <source>
        <dbReference type="Pfam" id="PF03600"/>
    </source>
</evidence>
<dbReference type="RefSeq" id="WP_043125106.1">
    <property type="nucleotide sequence ID" value="NZ_JTDL01000138.1"/>
</dbReference>
<evidence type="ECO:0000256" key="6">
    <source>
        <dbReference type="ARBA" id="ARBA00022692"/>
    </source>
</evidence>
<keyword evidence="8 11" id="KW-1133">Transmembrane helix</keyword>
<comment type="similarity">
    <text evidence="3">Belongs to the CitM (TC 2.A.11) transporter family.</text>
</comment>
<dbReference type="GO" id="GO:0015105">
    <property type="term" value="F:arsenite transmembrane transporter activity"/>
    <property type="evidence" value="ECO:0007669"/>
    <property type="project" value="InterPro"/>
</dbReference>
<keyword evidence="7" id="KW-0059">Arsenical resistance</keyword>
<keyword evidence="14" id="KW-1185">Reference proteome</keyword>
<evidence type="ECO:0000313" key="13">
    <source>
        <dbReference type="EMBL" id="KHL01808.1"/>
    </source>
</evidence>
<sequence length="410" mass="42726">MPLAITGAALLILGAIAVATGLLPWPALGALADRVVPILAFVVAITVVTELLNASGLFEWIARHFRRWGRGRAFYLWILVAGLSLAATIFLSLDTTAVLLTPIVVVLARRCGLPPLPFALTTVWLANTASLLLPVSNLTNLLALHTFGDISPASFAGRMALPAVWCALVPLGAIVVLFGKDLLVRYELKQAVPVVADDPSAADPPPSQPESNQPRSSHPVSADQVLLWIGAGVLAALLPALVSGIPVWIPASGAAAVLVAAFGVRRPRALRWALVPWQLIVFAAGLFVVMEALQHVGAREFASGLLGTGNGPFDLVRVSAAGAAVANVVNNLPAYLALEQAAGAPARLAALLVGVNAGPLITPWASLATLIWHEQLRRLGVKISWWGYAAAGTVLVPLMIVPAALLASLA</sequence>
<dbReference type="AlphaFoldDB" id="A0A0B2AIU1"/>
<reference evidence="13 14" key="1">
    <citation type="submission" date="2014-09" db="EMBL/GenBank/DDBJ databases">
        <title>Genome sequence of Sinomonas sp. MUSC 117.</title>
        <authorList>
            <person name="Lee L.-H."/>
        </authorList>
    </citation>
    <scope>NUCLEOTIDE SEQUENCE [LARGE SCALE GENOMIC DNA]</scope>
    <source>
        <strain evidence="13 14">MUSC 117</strain>
    </source>
</reference>
<dbReference type="EMBL" id="JTDL01000138">
    <property type="protein sequence ID" value="KHL01808.1"/>
    <property type="molecule type" value="Genomic_DNA"/>
</dbReference>
<proteinExistence type="inferred from homology"/>
<keyword evidence="5" id="KW-1003">Cell membrane</keyword>
<name>A0A0B2AIU1_9MICC</name>
<dbReference type="GO" id="GO:0046685">
    <property type="term" value="P:response to arsenic-containing substance"/>
    <property type="evidence" value="ECO:0007669"/>
    <property type="project" value="UniProtKB-KW"/>
</dbReference>
<dbReference type="GO" id="GO:0005886">
    <property type="term" value="C:plasma membrane"/>
    <property type="evidence" value="ECO:0007669"/>
    <property type="project" value="UniProtKB-SubCell"/>
</dbReference>
<comment type="caution">
    <text evidence="13">The sequence shown here is derived from an EMBL/GenBank/DDBJ whole genome shotgun (WGS) entry which is preliminary data.</text>
</comment>
<feature type="transmembrane region" description="Helical" evidence="11">
    <location>
        <begin position="385"/>
        <end position="409"/>
    </location>
</feature>
<keyword evidence="4" id="KW-0813">Transport</keyword>
<dbReference type="PANTHER" id="PTHR43302:SF5">
    <property type="entry name" value="TRANSPORTER ARSB-RELATED"/>
    <property type="match status" value="1"/>
</dbReference>
<accession>A0A0B2AIU1</accession>
<feature type="transmembrane region" description="Helical" evidence="11">
    <location>
        <begin position="159"/>
        <end position="179"/>
    </location>
</feature>
<dbReference type="PANTHER" id="PTHR43302">
    <property type="entry name" value="TRANSPORTER ARSB-RELATED"/>
    <property type="match status" value="1"/>
</dbReference>
<evidence type="ECO:0000256" key="11">
    <source>
        <dbReference type="SAM" id="Phobius"/>
    </source>
</evidence>
<feature type="transmembrane region" description="Helical" evidence="11">
    <location>
        <begin position="74"/>
        <end position="93"/>
    </location>
</feature>
<evidence type="ECO:0000256" key="1">
    <source>
        <dbReference type="ARBA" id="ARBA00004651"/>
    </source>
</evidence>
<dbReference type="Pfam" id="PF03600">
    <property type="entry name" value="CitMHS"/>
    <property type="match status" value="1"/>
</dbReference>
<gene>
    <name evidence="13" type="ORF">LK10_14640</name>
</gene>
<dbReference type="OrthoDB" id="9774335at2"/>
<keyword evidence="6 11" id="KW-0812">Transmembrane</keyword>
<feature type="transmembrane region" description="Helical" evidence="11">
    <location>
        <begin position="248"/>
        <end position="265"/>
    </location>
</feature>
<comment type="subcellular location">
    <subcellularLocation>
        <location evidence="1">Cell membrane</location>
        <topology evidence="1">Multi-pass membrane protein</topology>
    </subcellularLocation>
</comment>
<dbReference type="InterPro" id="IPR004680">
    <property type="entry name" value="Cit_transptr-like_dom"/>
</dbReference>
<evidence type="ECO:0000256" key="4">
    <source>
        <dbReference type="ARBA" id="ARBA00022448"/>
    </source>
</evidence>
<feature type="transmembrane region" description="Helical" evidence="11">
    <location>
        <begin position="277"/>
        <end position="298"/>
    </location>
</feature>
<feature type="transmembrane region" description="Helical" evidence="11">
    <location>
        <begin position="35"/>
        <end position="62"/>
    </location>
</feature>
<feature type="transmembrane region" description="Helical" evidence="11">
    <location>
        <begin position="318"/>
        <end position="338"/>
    </location>
</feature>
<evidence type="ECO:0000313" key="14">
    <source>
        <dbReference type="Proteomes" id="UP000030982"/>
    </source>
</evidence>
<feature type="transmembrane region" description="Helical" evidence="11">
    <location>
        <begin position="350"/>
        <end position="373"/>
    </location>
</feature>
<comment type="similarity">
    <text evidence="2">Belongs to the ArsB family.</text>
</comment>
<evidence type="ECO:0000256" key="2">
    <source>
        <dbReference type="ARBA" id="ARBA00006433"/>
    </source>
</evidence>
<evidence type="ECO:0000256" key="5">
    <source>
        <dbReference type="ARBA" id="ARBA00022475"/>
    </source>
</evidence>
<evidence type="ECO:0000256" key="3">
    <source>
        <dbReference type="ARBA" id="ARBA00009843"/>
    </source>
</evidence>
<evidence type="ECO:0000256" key="10">
    <source>
        <dbReference type="SAM" id="MobiDB-lite"/>
    </source>
</evidence>
<dbReference type="Proteomes" id="UP000030982">
    <property type="component" value="Unassembled WGS sequence"/>
</dbReference>
<protein>
    <submittedName>
        <fullName evidence="13">Arsenic transporter</fullName>
    </submittedName>
</protein>
<dbReference type="InterPro" id="IPR000802">
    <property type="entry name" value="Arsenical_pump_ArsB"/>
</dbReference>
<dbReference type="PRINTS" id="PR00758">
    <property type="entry name" value="ARSENICPUMP"/>
</dbReference>
<keyword evidence="9 11" id="KW-0472">Membrane</keyword>
<evidence type="ECO:0000256" key="7">
    <source>
        <dbReference type="ARBA" id="ARBA00022849"/>
    </source>
</evidence>
<evidence type="ECO:0000256" key="9">
    <source>
        <dbReference type="ARBA" id="ARBA00023136"/>
    </source>
</evidence>
<feature type="region of interest" description="Disordered" evidence="10">
    <location>
        <begin position="197"/>
        <end position="218"/>
    </location>
</feature>
<evidence type="ECO:0000256" key="8">
    <source>
        <dbReference type="ARBA" id="ARBA00022989"/>
    </source>
</evidence>
<organism evidence="13 14">
    <name type="scientific">Sinomonas humi</name>
    <dbReference type="NCBI Taxonomy" id="1338436"/>
    <lineage>
        <taxon>Bacteria</taxon>
        <taxon>Bacillati</taxon>
        <taxon>Actinomycetota</taxon>
        <taxon>Actinomycetes</taxon>
        <taxon>Micrococcales</taxon>
        <taxon>Micrococcaceae</taxon>
        <taxon>Sinomonas</taxon>
    </lineage>
</organism>
<feature type="domain" description="Citrate transporter-like" evidence="12">
    <location>
        <begin position="6"/>
        <end position="351"/>
    </location>
</feature>
<dbReference type="STRING" id="1338436.LK10_14640"/>